<evidence type="ECO:0000256" key="7">
    <source>
        <dbReference type="HAMAP-Rule" id="MF_01416"/>
    </source>
</evidence>
<keyword evidence="5 7" id="KW-0472">Membrane</keyword>
<comment type="function">
    <text evidence="7">This protein is part of the stalk that links CF(0) to CF(1). It either transmits conformational changes from CF(0) to CF(1) or is implicated in proton conduction.</text>
</comment>
<keyword evidence="6 7" id="KW-0066">ATP synthesis</keyword>
<protein>
    <recommendedName>
        <fullName evidence="7">ATP synthase subunit delta</fullName>
    </recommendedName>
    <alternativeName>
        <fullName evidence="7">ATP synthase F(1) sector subunit delta</fullName>
    </alternativeName>
    <alternativeName>
        <fullName evidence="7">F-type ATPase subunit delta</fullName>
        <shortName evidence="7">F-ATPase subunit delta</shortName>
    </alternativeName>
</protein>
<evidence type="ECO:0000256" key="5">
    <source>
        <dbReference type="ARBA" id="ARBA00023136"/>
    </source>
</evidence>
<keyword evidence="2 7" id="KW-0813">Transport</keyword>
<comment type="subcellular location">
    <subcellularLocation>
        <location evidence="7">Cell membrane</location>
        <topology evidence="7">Peripheral membrane protein</topology>
    </subcellularLocation>
    <subcellularLocation>
        <location evidence="1">Membrane</location>
    </subcellularLocation>
</comment>
<organism evidence="8 9">
    <name type="scientific">Lachnoanaerobaculum saburreum</name>
    <dbReference type="NCBI Taxonomy" id="467210"/>
    <lineage>
        <taxon>Bacteria</taxon>
        <taxon>Bacillati</taxon>
        <taxon>Bacillota</taxon>
        <taxon>Clostridia</taxon>
        <taxon>Lachnospirales</taxon>
        <taxon>Lachnospiraceae</taxon>
        <taxon>Lachnoanaerobaculum</taxon>
    </lineage>
</organism>
<keyword evidence="9" id="KW-1185">Reference proteome</keyword>
<evidence type="ECO:0000256" key="4">
    <source>
        <dbReference type="ARBA" id="ARBA00023065"/>
    </source>
</evidence>
<evidence type="ECO:0000256" key="6">
    <source>
        <dbReference type="ARBA" id="ARBA00023310"/>
    </source>
</evidence>
<comment type="caution">
    <text evidence="8">The sequence shown here is derived from an EMBL/GenBank/DDBJ whole genome shotgun (WGS) entry which is preliminary data.</text>
</comment>
<dbReference type="Pfam" id="PF00213">
    <property type="entry name" value="OSCP"/>
    <property type="match status" value="1"/>
</dbReference>
<dbReference type="SUPFAM" id="SSF47928">
    <property type="entry name" value="N-terminal domain of the delta subunit of the F1F0-ATP synthase"/>
    <property type="match status" value="1"/>
</dbReference>
<proteinExistence type="inferred from homology"/>
<dbReference type="GO" id="GO:0005886">
    <property type="term" value="C:plasma membrane"/>
    <property type="evidence" value="ECO:0007669"/>
    <property type="project" value="UniProtKB-SubCell"/>
</dbReference>
<keyword evidence="7" id="KW-0139">CF(1)</keyword>
<reference evidence="9" key="1">
    <citation type="submission" date="2016-01" db="EMBL/GenBank/DDBJ databases">
        <authorList>
            <person name="Mitreva M."/>
            <person name="Pepin K.H."/>
            <person name="Mihindukulasuriya K.A."/>
            <person name="Fulton R."/>
            <person name="Fronick C."/>
            <person name="O'Laughlin M."/>
            <person name="Miner T."/>
            <person name="Herter B."/>
            <person name="Rosa B.A."/>
            <person name="Cordes M."/>
            <person name="Tomlinson C."/>
            <person name="Wollam A."/>
            <person name="Palsikar V.B."/>
            <person name="Mardis E.R."/>
            <person name="Wilson R.K."/>
        </authorList>
    </citation>
    <scope>NUCLEOTIDE SEQUENCE [LARGE SCALE GENOMIC DNA]</scope>
    <source>
        <strain evidence="9">DNF00896</strain>
    </source>
</reference>
<keyword evidence="3 7" id="KW-0375">Hydrogen ion transport</keyword>
<evidence type="ECO:0000313" key="8">
    <source>
        <dbReference type="EMBL" id="KXB59176.1"/>
    </source>
</evidence>
<keyword evidence="7" id="KW-1003">Cell membrane</keyword>
<sequence>MAKLVSKVYGDAYVSVVSDKNNLNVALDEIKAIKDIFVKNEDIALLLDSPKMDDEEKVSFLKGIFEHHVSEDSMGLLLTVIEKKRQAELLPILDYVTDCVKELLLIGKATITTALPLDTAKKERIVEELIKSSKYESLEAKYIVDESILGGIVIRIGDRVVDSSVKTRIEKMRKMLS</sequence>
<dbReference type="EMBL" id="LSDA01000037">
    <property type="protein sequence ID" value="KXB59176.1"/>
    <property type="molecule type" value="Genomic_DNA"/>
</dbReference>
<evidence type="ECO:0000313" key="9">
    <source>
        <dbReference type="Proteomes" id="UP000070394"/>
    </source>
</evidence>
<dbReference type="STRING" id="467210.HMPREF1866_00992"/>
<comment type="similarity">
    <text evidence="7">Belongs to the ATPase delta chain family.</text>
</comment>
<dbReference type="Gene3D" id="1.10.520.20">
    <property type="entry name" value="N-terminal domain of the delta subunit of the F1F0-ATP synthase"/>
    <property type="match status" value="1"/>
</dbReference>
<evidence type="ECO:0000256" key="3">
    <source>
        <dbReference type="ARBA" id="ARBA00022781"/>
    </source>
</evidence>
<dbReference type="Proteomes" id="UP000070394">
    <property type="component" value="Unassembled WGS sequence"/>
</dbReference>
<dbReference type="InterPro" id="IPR026015">
    <property type="entry name" value="ATP_synth_OSCP/delta_N_sf"/>
</dbReference>
<dbReference type="PATRIC" id="fig|467210.3.peg.981"/>
<dbReference type="GO" id="GO:0045259">
    <property type="term" value="C:proton-transporting ATP synthase complex"/>
    <property type="evidence" value="ECO:0007669"/>
    <property type="project" value="UniProtKB-KW"/>
</dbReference>
<dbReference type="GO" id="GO:0046933">
    <property type="term" value="F:proton-transporting ATP synthase activity, rotational mechanism"/>
    <property type="evidence" value="ECO:0007669"/>
    <property type="project" value="UniProtKB-UniRule"/>
</dbReference>
<gene>
    <name evidence="7" type="primary">atpH</name>
    <name evidence="8" type="ORF">HMPREF1866_00992</name>
</gene>
<dbReference type="NCBIfam" id="TIGR01145">
    <property type="entry name" value="ATP_synt_delta"/>
    <property type="match status" value="1"/>
</dbReference>
<dbReference type="InterPro" id="IPR000711">
    <property type="entry name" value="ATPase_OSCP/dsu"/>
</dbReference>
<dbReference type="HAMAP" id="MF_01416">
    <property type="entry name" value="ATP_synth_delta_bact"/>
    <property type="match status" value="1"/>
</dbReference>
<keyword evidence="4 7" id="KW-0406">Ion transport</keyword>
<dbReference type="RefSeq" id="WP_060930863.1">
    <property type="nucleotide sequence ID" value="NZ_KQ959797.1"/>
</dbReference>
<accession>A0A133ZUR7</accession>
<dbReference type="OrthoDB" id="9802471at2"/>
<dbReference type="PRINTS" id="PR00125">
    <property type="entry name" value="ATPASEDELTA"/>
</dbReference>
<dbReference type="PANTHER" id="PTHR11910">
    <property type="entry name" value="ATP SYNTHASE DELTA CHAIN"/>
    <property type="match status" value="1"/>
</dbReference>
<evidence type="ECO:0000256" key="2">
    <source>
        <dbReference type="ARBA" id="ARBA00022448"/>
    </source>
</evidence>
<evidence type="ECO:0000256" key="1">
    <source>
        <dbReference type="ARBA" id="ARBA00004370"/>
    </source>
</evidence>
<dbReference type="AlphaFoldDB" id="A0A133ZUR7"/>
<comment type="function">
    <text evidence="7">F(1)F(0) ATP synthase produces ATP from ADP in the presence of a proton or sodium gradient. F-type ATPases consist of two structural domains, F(1) containing the extramembraneous catalytic core and F(0) containing the membrane proton channel, linked together by a central stalk and a peripheral stalk. During catalysis, ATP synthesis in the catalytic domain of F(1) is coupled via a rotary mechanism of the central stalk subunits to proton translocation.</text>
</comment>
<name>A0A133ZUR7_9FIRM</name>